<keyword evidence="2" id="KW-0812">Transmembrane</keyword>
<organism evidence="3 4">
    <name type="scientific">Halanaerobium saccharolyticum</name>
    <dbReference type="NCBI Taxonomy" id="43595"/>
    <lineage>
        <taxon>Bacteria</taxon>
        <taxon>Bacillati</taxon>
        <taxon>Bacillota</taxon>
        <taxon>Clostridia</taxon>
        <taxon>Halanaerobiales</taxon>
        <taxon>Halanaerobiaceae</taxon>
        <taxon>Halanaerobium</taxon>
    </lineage>
</organism>
<sequence>MDKYDYHFISIKFLTAILLALVFAFLLIYVFTPNRRGDYLVYNLEESNFQLEGDSFSDFKTISAAAKAEQQEFEKKLKARSFELMEEIKQSLLAVITANHLEKMNGLREARMLTLEAKKRELEQREDSLLQARRQELEAELSQKLQQLRQRVRDKYSDFNQQQIRDNYLKMINLNLKIEFVARSAAEKEKYQKQLQEVKSEQEALMAEKNSQLNEDISEQTSELIMEFNQQYAAYRDQIREEHQKIIAEQSAEIEKELAQARKEIKNSLAVSREEKRIQLEQLIAETKAYY</sequence>
<evidence type="ECO:0000256" key="2">
    <source>
        <dbReference type="SAM" id="Phobius"/>
    </source>
</evidence>
<feature type="transmembrane region" description="Helical" evidence="2">
    <location>
        <begin position="6"/>
        <end position="31"/>
    </location>
</feature>
<dbReference type="AlphaFoldDB" id="A0A4R6RXI0"/>
<reference evidence="3 4" key="1">
    <citation type="submission" date="2019-03" db="EMBL/GenBank/DDBJ databases">
        <title>Subsurface microbial communities from deep shales in Ohio and West Virginia, USA.</title>
        <authorList>
            <person name="Wrighton K."/>
        </authorList>
    </citation>
    <scope>NUCLEOTIDE SEQUENCE [LARGE SCALE GENOMIC DNA]</scope>
    <source>
        <strain evidence="3 4">MSL 7</strain>
    </source>
</reference>
<keyword evidence="2" id="KW-1133">Transmembrane helix</keyword>
<evidence type="ECO:0000256" key="1">
    <source>
        <dbReference type="SAM" id="Coils"/>
    </source>
</evidence>
<dbReference type="Proteomes" id="UP000295176">
    <property type="component" value="Unassembled WGS sequence"/>
</dbReference>
<dbReference type="EMBL" id="SNXX01000016">
    <property type="protein sequence ID" value="TDP91770.1"/>
    <property type="molecule type" value="Genomic_DNA"/>
</dbReference>
<accession>A0A4R6RXI0</accession>
<comment type="caution">
    <text evidence="3">The sequence shown here is derived from an EMBL/GenBank/DDBJ whole genome shotgun (WGS) entry which is preliminary data.</text>
</comment>
<evidence type="ECO:0000313" key="4">
    <source>
        <dbReference type="Proteomes" id="UP000295176"/>
    </source>
</evidence>
<protein>
    <submittedName>
        <fullName evidence="3">Uncharacterized protein</fullName>
    </submittedName>
</protein>
<dbReference type="RefSeq" id="WP_133530665.1">
    <property type="nucleotide sequence ID" value="NZ_SNXX01000016.1"/>
</dbReference>
<evidence type="ECO:0000313" key="3">
    <source>
        <dbReference type="EMBL" id="TDP91770.1"/>
    </source>
</evidence>
<keyword evidence="1" id="KW-0175">Coiled coil</keyword>
<gene>
    <name evidence="3" type="ORF">C7957_11653</name>
</gene>
<proteinExistence type="predicted"/>
<feature type="coiled-coil region" evidence="1">
    <location>
        <begin position="112"/>
        <end position="271"/>
    </location>
</feature>
<keyword evidence="2" id="KW-0472">Membrane</keyword>
<name>A0A4R6RXI0_9FIRM</name>